<evidence type="ECO:0000313" key="6">
    <source>
        <dbReference type="Ensembl" id="ENSNMLP00000002756.1"/>
    </source>
</evidence>
<dbReference type="PROSITE" id="PS50294">
    <property type="entry name" value="WD_REPEATS_REGION"/>
    <property type="match status" value="2"/>
</dbReference>
<dbReference type="AlphaFoldDB" id="A0A8C6SEI5"/>
<dbReference type="InterPro" id="IPR015943">
    <property type="entry name" value="WD40/YVTN_repeat-like_dom_sf"/>
</dbReference>
<accession>A0A8C6SEI5</accession>
<dbReference type="PANTHER" id="PTHR22889">
    <property type="entry name" value="WD REPEAT-CONTAINING PROTEIN 89"/>
    <property type="match status" value="1"/>
</dbReference>
<reference evidence="6" key="2">
    <citation type="submission" date="2025-09" db="UniProtKB">
        <authorList>
            <consortium name="Ensembl"/>
        </authorList>
    </citation>
    <scope>IDENTIFICATION</scope>
</reference>
<dbReference type="Pfam" id="PF00400">
    <property type="entry name" value="WD40"/>
    <property type="match status" value="3"/>
</dbReference>
<evidence type="ECO:0000256" key="2">
    <source>
        <dbReference type="ARBA" id="ARBA00022574"/>
    </source>
</evidence>
<evidence type="ECO:0000313" key="7">
    <source>
        <dbReference type="Proteomes" id="UP000694523"/>
    </source>
</evidence>
<name>A0A8C6SEI5_9GOBI</name>
<keyword evidence="2 4" id="KW-0853">WD repeat</keyword>
<dbReference type="Gene3D" id="2.130.10.10">
    <property type="entry name" value="YVTN repeat-like/Quinoprotein amine dehydrogenase"/>
    <property type="match status" value="2"/>
</dbReference>
<evidence type="ECO:0000256" key="3">
    <source>
        <dbReference type="ARBA" id="ARBA00022737"/>
    </source>
</evidence>
<dbReference type="PANTHER" id="PTHR22889:SF0">
    <property type="entry name" value="WD REPEAT-CONTAINING PROTEIN 89"/>
    <property type="match status" value="1"/>
</dbReference>
<proteinExistence type="predicted"/>
<organism evidence="6 7">
    <name type="scientific">Neogobius melanostomus</name>
    <name type="common">round goby</name>
    <dbReference type="NCBI Taxonomy" id="47308"/>
    <lineage>
        <taxon>Eukaryota</taxon>
        <taxon>Metazoa</taxon>
        <taxon>Chordata</taxon>
        <taxon>Craniata</taxon>
        <taxon>Vertebrata</taxon>
        <taxon>Euteleostomi</taxon>
        <taxon>Actinopterygii</taxon>
        <taxon>Neopterygii</taxon>
        <taxon>Teleostei</taxon>
        <taxon>Neoteleostei</taxon>
        <taxon>Acanthomorphata</taxon>
        <taxon>Gobiaria</taxon>
        <taxon>Gobiiformes</taxon>
        <taxon>Gobioidei</taxon>
        <taxon>Gobiidae</taxon>
        <taxon>Benthophilinae</taxon>
        <taxon>Neogobiini</taxon>
        <taxon>Neogobius</taxon>
    </lineage>
</organism>
<protein>
    <recommendedName>
        <fullName evidence="1">WD repeat-containing protein 89</fullName>
    </recommendedName>
</protein>
<feature type="repeat" description="WD" evidence="4">
    <location>
        <begin position="120"/>
        <end position="162"/>
    </location>
</feature>
<sequence>VAVACSDFTLRLHDKRSLRRLRTLAGHTGPVSAVRFAHRSVSSFYSASLDGTVRLWDARSPETKQAQVFKSDASHCFSSFDLSCSDSLLCGGTEQVNGEDSFLVFWDVRKPGGVLLGVYSESHSDDITQVRFHPTDKDRLASGSTDGLVNVFDLSEGAEDEALVGTCNSESSVSALCWLGLERLLCVSHDEGLRLWDLKSLDTEDELTVYSTRDARVAEGQGSAGSALDYLIGGCWLDSEGQVLVVGGSGGGDVHLFTCDRAGLSPVRTLTSGHTATVRCFGFDSQSLSLFTGGEDVQLLRWSREETGSGPGPEQAVGSSRQQQSSEEEEEQVQSKRPMKSESVMRLKSRPTRHTSSTETRSTCDRDPTSKAPVVLVSGFYSHIEELSGGVAGENAVIL</sequence>
<dbReference type="InterPro" id="IPR036322">
    <property type="entry name" value="WD40_repeat_dom_sf"/>
</dbReference>
<feature type="region of interest" description="Disordered" evidence="5">
    <location>
        <begin position="305"/>
        <end position="370"/>
    </location>
</feature>
<dbReference type="Proteomes" id="UP000694523">
    <property type="component" value="Unplaced"/>
</dbReference>
<feature type="repeat" description="WD" evidence="4">
    <location>
        <begin position="271"/>
        <end position="303"/>
    </location>
</feature>
<reference evidence="6" key="1">
    <citation type="submission" date="2025-08" db="UniProtKB">
        <authorList>
            <consortium name="Ensembl"/>
        </authorList>
    </citation>
    <scope>IDENTIFICATION</scope>
</reference>
<dbReference type="SMART" id="SM00320">
    <property type="entry name" value="WD40"/>
    <property type="match status" value="4"/>
</dbReference>
<feature type="repeat" description="WD" evidence="4">
    <location>
        <begin position="24"/>
        <end position="66"/>
    </location>
</feature>
<dbReference type="PROSITE" id="PS50082">
    <property type="entry name" value="WD_REPEATS_2"/>
    <property type="match status" value="3"/>
</dbReference>
<dbReference type="Ensembl" id="ENSNMLT00000003172.1">
    <property type="protein sequence ID" value="ENSNMLP00000002756.1"/>
    <property type="gene ID" value="ENSNMLG00000001988.1"/>
</dbReference>
<dbReference type="SUPFAM" id="SSF50978">
    <property type="entry name" value="WD40 repeat-like"/>
    <property type="match status" value="1"/>
</dbReference>
<dbReference type="InterPro" id="IPR039328">
    <property type="entry name" value="WDR89"/>
</dbReference>
<keyword evidence="7" id="KW-1185">Reference proteome</keyword>
<keyword evidence="3" id="KW-0677">Repeat</keyword>
<dbReference type="InterPro" id="IPR001680">
    <property type="entry name" value="WD40_rpt"/>
</dbReference>
<evidence type="ECO:0000256" key="4">
    <source>
        <dbReference type="PROSITE-ProRule" id="PRU00221"/>
    </source>
</evidence>
<evidence type="ECO:0000256" key="1">
    <source>
        <dbReference type="ARBA" id="ARBA00021125"/>
    </source>
</evidence>
<evidence type="ECO:0000256" key="5">
    <source>
        <dbReference type="SAM" id="MobiDB-lite"/>
    </source>
</evidence>